<evidence type="ECO:0000313" key="2">
    <source>
        <dbReference type="Proteomes" id="UP000887013"/>
    </source>
</evidence>
<gene>
    <name evidence="1" type="ORF">NPIL_182711</name>
</gene>
<protein>
    <submittedName>
        <fullName evidence="1">Uncharacterized protein</fullName>
    </submittedName>
</protein>
<dbReference type="EMBL" id="BMAW01056760">
    <property type="protein sequence ID" value="GFT07586.1"/>
    <property type="molecule type" value="Genomic_DNA"/>
</dbReference>
<sequence>MNARSFKHKELATFQRRERSEKELSRVRPLSTSISFKPTKVANRATPFRRPPANDKTAYQHQLLSSTLPYGLSSPGTSQQPIRTIALTTLTESMNFHHS</sequence>
<organism evidence="1 2">
    <name type="scientific">Nephila pilipes</name>
    <name type="common">Giant wood spider</name>
    <name type="synonym">Nephila maculata</name>
    <dbReference type="NCBI Taxonomy" id="299642"/>
    <lineage>
        <taxon>Eukaryota</taxon>
        <taxon>Metazoa</taxon>
        <taxon>Ecdysozoa</taxon>
        <taxon>Arthropoda</taxon>
        <taxon>Chelicerata</taxon>
        <taxon>Arachnida</taxon>
        <taxon>Araneae</taxon>
        <taxon>Araneomorphae</taxon>
        <taxon>Entelegynae</taxon>
        <taxon>Araneoidea</taxon>
        <taxon>Nephilidae</taxon>
        <taxon>Nephila</taxon>
    </lineage>
</organism>
<proteinExistence type="predicted"/>
<name>A0A8X6NCL4_NEPPI</name>
<dbReference type="Proteomes" id="UP000887013">
    <property type="component" value="Unassembled WGS sequence"/>
</dbReference>
<comment type="caution">
    <text evidence="1">The sequence shown here is derived from an EMBL/GenBank/DDBJ whole genome shotgun (WGS) entry which is preliminary data.</text>
</comment>
<evidence type="ECO:0000313" key="1">
    <source>
        <dbReference type="EMBL" id="GFT07586.1"/>
    </source>
</evidence>
<accession>A0A8X6NCL4</accession>
<reference evidence="1" key="1">
    <citation type="submission" date="2020-08" db="EMBL/GenBank/DDBJ databases">
        <title>Multicomponent nature underlies the extraordinary mechanical properties of spider dragline silk.</title>
        <authorList>
            <person name="Kono N."/>
            <person name="Nakamura H."/>
            <person name="Mori M."/>
            <person name="Yoshida Y."/>
            <person name="Ohtoshi R."/>
            <person name="Malay A.D."/>
            <person name="Moran D.A.P."/>
            <person name="Tomita M."/>
            <person name="Numata K."/>
            <person name="Arakawa K."/>
        </authorList>
    </citation>
    <scope>NUCLEOTIDE SEQUENCE</scope>
</reference>
<dbReference type="AlphaFoldDB" id="A0A8X6NCL4"/>
<keyword evidence="2" id="KW-1185">Reference proteome</keyword>